<dbReference type="InterPro" id="IPR013087">
    <property type="entry name" value="Znf_C2H2_type"/>
</dbReference>
<dbReference type="GO" id="GO:0008270">
    <property type="term" value="F:zinc ion binding"/>
    <property type="evidence" value="ECO:0007669"/>
    <property type="project" value="UniProtKB-KW"/>
</dbReference>
<dbReference type="Pfam" id="PF12171">
    <property type="entry name" value="zf-C2H2_jaz"/>
    <property type="match status" value="1"/>
</dbReference>
<keyword evidence="1" id="KW-0479">Metal-binding</keyword>
<keyword evidence="2" id="KW-0863">Zinc-finger</keyword>
<reference evidence="7" key="1">
    <citation type="submission" date="2015-11" db="EMBL/GenBank/DDBJ databases">
        <title>De novo transcriptome assembly of four potential Pierce s Disease insect vectors from Arizona vineyards.</title>
        <authorList>
            <person name="Tassone E.E."/>
        </authorList>
    </citation>
    <scope>NUCLEOTIDE SEQUENCE</scope>
</reference>
<feature type="compositionally biased region" description="Basic residues" evidence="5">
    <location>
        <begin position="578"/>
        <end position="589"/>
    </location>
</feature>
<keyword evidence="3" id="KW-0862">Zinc</keyword>
<dbReference type="InterPro" id="IPR001623">
    <property type="entry name" value="DnaJ_domain"/>
</dbReference>
<organism evidence="7">
    <name type="scientific">Cuerna arida</name>
    <dbReference type="NCBI Taxonomy" id="1464854"/>
    <lineage>
        <taxon>Eukaryota</taxon>
        <taxon>Metazoa</taxon>
        <taxon>Ecdysozoa</taxon>
        <taxon>Arthropoda</taxon>
        <taxon>Hexapoda</taxon>
        <taxon>Insecta</taxon>
        <taxon>Pterygota</taxon>
        <taxon>Neoptera</taxon>
        <taxon>Paraneoptera</taxon>
        <taxon>Hemiptera</taxon>
        <taxon>Auchenorrhyncha</taxon>
        <taxon>Membracoidea</taxon>
        <taxon>Cicadellidae</taxon>
        <taxon>Cicadellinae</taxon>
        <taxon>Proconiini</taxon>
        <taxon>Cuerna</taxon>
    </lineage>
</organism>
<dbReference type="InterPro" id="IPR054076">
    <property type="entry name" value="ZUO1-like_ZHD"/>
</dbReference>
<dbReference type="SMART" id="SM00271">
    <property type="entry name" value="DnaJ"/>
    <property type="match status" value="1"/>
</dbReference>
<dbReference type="PROSITE" id="PS00636">
    <property type="entry name" value="DNAJ_1"/>
    <property type="match status" value="1"/>
</dbReference>
<dbReference type="EMBL" id="GECZ01028986">
    <property type="protein sequence ID" value="JAS40783.1"/>
    <property type="molecule type" value="Transcribed_RNA"/>
</dbReference>
<evidence type="ECO:0000256" key="3">
    <source>
        <dbReference type="ARBA" id="ARBA00022833"/>
    </source>
</evidence>
<dbReference type="Pfam" id="PF21884">
    <property type="entry name" value="ZUO1-like_ZHD"/>
    <property type="match status" value="1"/>
</dbReference>
<dbReference type="PRINTS" id="PR00625">
    <property type="entry name" value="JDOMAIN"/>
</dbReference>
<dbReference type="InterPro" id="IPR036869">
    <property type="entry name" value="J_dom_sf"/>
</dbReference>
<dbReference type="Pfam" id="PF00226">
    <property type="entry name" value="DnaJ"/>
    <property type="match status" value="1"/>
</dbReference>
<dbReference type="SMART" id="SM00355">
    <property type="entry name" value="ZnF_C2H2"/>
    <property type="match status" value="2"/>
</dbReference>
<dbReference type="InterPro" id="IPR051964">
    <property type="entry name" value="Chaperone_stress_response"/>
</dbReference>
<evidence type="ECO:0000313" key="8">
    <source>
        <dbReference type="EMBL" id="JAS66288.1"/>
    </source>
</evidence>
<gene>
    <name evidence="8" type="ORF">g.40903</name>
    <name evidence="7" type="ORF">g.40904</name>
</gene>
<dbReference type="InterPro" id="IPR003604">
    <property type="entry name" value="Matrin/U1-like-C_Znf_C2H2"/>
</dbReference>
<dbReference type="InterPro" id="IPR036236">
    <property type="entry name" value="Znf_C2H2_sf"/>
</dbReference>
<evidence type="ECO:0000256" key="2">
    <source>
        <dbReference type="ARBA" id="ARBA00022771"/>
    </source>
</evidence>
<dbReference type="EMBL" id="GECZ01003481">
    <property type="protein sequence ID" value="JAS66288.1"/>
    <property type="molecule type" value="Transcribed_RNA"/>
</dbReference>
<dbReference type="InterPro" id="IPR022755">
    <property type="entry name" value="Znf_C2H2_jaz"/>
</dbReference>
<protein>
    <recommendedName>
        <fullName evidence="4">DnaJ homolog subfamily C member 21</fullName>
    </recommendedName>
</protein>
<dbReference type="CDD" id="cd06257">
    <property type="entry name" value="DnaJ"/>
    <property type="match status" value="1"/>
</dbReference>
<dbReference type="SMART" id="SM00451">
    <property type="entry name" value="ZnF_U1"/>
    <property type="match status" value="2"/>
</dbReference>
<evidence type="ECO:0000259" key="6">
    <source>
        <dbReference type="PROSITE" id="PS50076"/>
    </source>
</evidence>
<evidence type="ECO:0000256" key="1">
    <source>
        <dbReference type="ARBA" id="ARBA00022723"/>
    </source>
</evidence>
<feature type="domain" description="J" evidence="6">
    <location>
        <begin position="3"/>
        <end position="69"/>
    </location>
</feature>
<dbReference type="PROSITE" id="PS50076">
    <property type="entry name" value="DNAJ_2"/>
    <property type="match status" value="1"/>
</dbReference>
<dbReference type="InterPro" id="IPR018253">
    <property type="entry name" value="DnaJ_domain_CS"/>
</dbReference>
<dbReference type="SUPFAM" id="SSF57667">
    <property type="entry name" value="beta-beta-alpha zinc fingers"/>
    <property type="match status" value="1"/>
</dbReference>
<proteinExistence type="predicted"/>
<dbReference type="GO" id="GO:0003676">
    <property type="term" value="F:nucleic acid binding"/>
    <property type="evidence" value="ECO:0007669"/>
    <property type="project" value="InterPro"/>
</dbReference>
<accession>A0A1B6ESU2</accession>
<dbReference type="PANTHER" id="PTHR44029:SF1">
    <property type="entry name" value="DNAJ HOMOLOG SUBFAMILY C MEMBER 21"/>
    <property type="match status" value="1"/>
</dbReference>
<dbReference type="Gene3D" id="1.10.287.110">
    <property type="entry name" value="DnaJ domain"/>
    <property type="match status" value="1"/>
</dbReference>
<feature type="region of interest" description="Disordered" evidence="5">
    <location>
        <begin position="566"/>
        <end position="589"/>
    </location>
</feature>
<dbReference type="FunFam" id="1.10.287.110:FF:000046">
    <property type="entry name" value="dnaJ homolog subfamily C member 21"/>
    <property type="match status" value="1"/>
</dbReference>
<evidence type="ECO:0000256" key="4">
    <source>
        <dbReference type="ARBA" id="ARBA00074367"/>
    </source>
</evidence>
<feature type="compositionally biased region" description="Basic and acidic residues" evidence="5">
    <location>
        <begin position="224"/>
        <end position="242"/>
    </location>
</feature>
<name>A0A1B6ESU2_9HEMI</name>
<evidence type="ECO:0000313" key="7">
    <source>
        <dbReference type="EMBL" id="JAS40783.1"/>
    </source>
</evidence>
<feature type="region of interest" description="Disordered" evidence="5">
    <location>
        <begin position="221"/>
        <end position="242"/>
    </location>
</feature>
<dbReference type="AlphaFoldDB" id="A0A1B6ESU2"/>
<dbReference type="Gene3D" id="3.30.160.60">
    <property type="entry name" value="Classic Zinc Finger"/>
    <property type="match status" value="1"/>
</dbReference>
<sequence>MKCYYDVLGIPRDSSEDEIKKSYRKLALQWHPDKNPNNVEEAKIQFQLVQQAYEVLSDSHERAWYDKHRESILRGGLGTNYDDSALDVFQYFTSSCFSGYNDDEKSFYSVYREVFNKIAAEDSGFQSGSDSDFEIPNFGKSDSSYEEVVHPFYSFWQGYSTKKSYAWLNVYDITEAPNRKVAKIMEKENKKVRDRAKKERNEEIRNLVTFVKKRDKRVQAHAKYKQEKKNSDLKKSEEQRQNKLKERKEELACYQESEWSKFSNLEKELENIELNVAHQFGDISETEESNDEYDELETDRPRPIKNETLHCIACNKIFKTIKAFQNHENSKKHKENIAILKLVNVNEDVLLSESDSCLEQSHKEDSRILHEIEHMSLEKNESAQSSNSQFLVIQIDEEPAKKKDKKSKKKNRRMVSQSLLDVDEDLSDTTCLEDLIQNDSKRYRKKIIQQQTILNSKRESKFNEEDLEENKIVIKSDTQCENIEGEKTASGCVYFTNKNPLEECESSTKSSCISEQKLNIAASKINQHKESENKVNSETICITCRCSFQSKNKLFDHLKKSGHAVKVGPVKSEEKVSTKSKKRLKNSKK</sequence>
<dbReference type="PROSITE" id="PS00028">
    <property type="entry name" value="ZINC_FINGER_C2H2_1"/>
    <property type="match status" value="2"/>
</dbReference>
<dbReference type="SUPFAM" id="SSF46565">
    <property type="entry name" value="Chaperone J-domain"/>
    <property type="match status" value="1"/>
</dbReference>
<dbReference type="PANTHER" id="PTHR44029">
    <property type="entry name" value="DNAJ HOMOLOG SUBFAMILY C MEMBER 21"/>
    <property type="match status" value="1"/>
</dbReference>
<dbReference type="GO" id="GO:0005737">
    <property type="term" value="C:cytoplasm"/>
    <property type="evidence" value="ECO:0007669"/>
    <property type="project" value="TreeGrafter"/>
</dbReference>
<evidence type="ECO:0000256" key="5">
    <source>
        <dbReference type="SAM" id="MobiDB-lite"/>
    </source>
</evidence>